<dbReference type="PANTHER" id="PTHR32182:SF22">
    <property type="entry name" value="ATP-DEPENDENT ENDONUCLEASE, OLD FAMILY-RELATED"/>
    <property type="match status" value="1"/>
</dbReference>
<dbReference type="Pfam" id="PF01396">
    <property type="entry name" value="Zn_ribbon_Top1"/>
    <property type="match status" value="1"/>
</dbReference>
<dbReference type="SUPFAM" id="SSF57783">
    <property type="entry name" value="Zinc beta-ribbon"/>
    <property type="match status" value="1"/>
</dbReference>
<proteinExistence type="predicted"/>
<organism evidence="3">
    <name type="scientific">Streptococcus suis</name>
    <dbReference type="NCBI Taxonomy" id="1307"/>
    <lineage>
        <taxon>Bacteria</taxon>
        <taxon>Bacillati</taxon>
        <taxon>Bacillota</taxon>
        <taxon>Bacilli</taxon>
        <taxon>Lactobacillales</taxon>
        <taxon>Streptococcaceae</taxon>
        <taxon>Streptococcus</taxon>
    </lineage>
</organism>
<reference evidence="3" key="1">
    <citation type="submission" date="2018-11" db="EMBL/GenBank/DDBJ databases">
        <title>Characterization of mobile element carrying drug resistance determinants of Streptococcus suis from China.</title>
        <authorList>
            <person name="Zheng H."/>
        </authorList>
    </citation>
    <scope>NUCLEOTIDE SEQUENCE</scope>
</reference>
<dbReference type="Gene3D" id="1.10.460.10">
    <property type="entry name" value="Topoisomerase I, domain 2"/>
    <property type="match status" value="1"/>
</dbReference>
<dbReference type="Gene3D" id="3.30.65.10">
    <property type="entry name" value="Bacterial Topoisomerase I, domain 1"/>
    <property type="match status" value="1"/>
</dbReference>
<dbReference type="GO" id="GO:0003677">
    <property type="term" value="F:DNA binding"/>
    <property type="evidence" value="ECO:0007669"/>
    <property type="project" value="InterPro"/>
</dbReference>
<evidence type="ECO:0000313" key="3">
    <source>
        <dbReference type="EMBL" id="QID25961.1"/>
    </source>
</evidence>
<dbReference type="GO" id="GO:0016887">
    <property type="term" value="F:ATP hydrolysis activity"/>
    <property type="evidence" value="ECO:0007669"/>
    <property type="project" value="InterPro"/>
</dbReference>
<dbReference type="InterPro" id="IPR054798">
    <property type="entry name" value="Spaf_1101-like"/>
</dbReference>
<dbReference type="InterPro" id="IPR013824">
    <property type="entry name" value="Topo_IA_cen_sub1"/>
</dbReference>
<evidence type="ECO:0000259" key="2">
    <source>
        <dbReference type="Pfam" id="PF13476"/>
    </source>
</evidence>
<dbReference type="InterPro" id="IPR016195">
    <property type="entry name" value="Pol/histidinol_Pase-like"/>
</dbReference>
<dbReference type="SUPFAM" id="SSF52540">
    <property type="entry name" value="P-loop containing nucleoside triphosphate hydrolases"/>
    <property type="match status" value="1"/>
</dbReference>
<name>A0A6G6AVD2_STRSU</name>
<sequence length="933" mass="108645">MRGFNNKIKSVYRELKQKEYIQVIKNKLVVTEKGKLLCQAVESQHLLTSAEMTAKWETYLKKIGKREGNQENFITNIKKFIVHLLEAVPNDIEKLNFSDYQEQKEKEAEKSIVGKCPKCGNNIVLKKSFYGCSNYPECKFTLAEHFRKKKLTKTNVKELLEGKETLVKGIKTKDRKSYNAVVKIGEKGYISFLLLAEAILKNEIEIVVVTDHNTTKGIKKLQTAVSIITRTYPTYNIHPHILHGVEISAADKLHIVCIYDHEKESWVNQWLCENIISEKDGSYQHSLTIMKDFNNQNIINYIAHFNSYNILKKGSHLSGAYKRQVFTKENTRFIGVKNINSVEGSKNRLLTDFNCEPNFLLDNDSHDIDSVGKNNMWIKGGKISFKMFQEALLDYTVSVSLFEPNFEQKSYIKGLYIQSRGGDRSFLTGDKLEKDRDFFLTFSPSMNCLIGGRGTGKSTLIDMLQFVLSQDCDKQSKLEFLCNHANAFVLYVLEDAEYIIEVSLPDVLQENRDNILQYYGQNRENRYGYPYNYNSDSIKEWTRSQYTKVYKVEGKFFKLVDKTRILEKMFDRRYSVNELVRTADGEKITEFISDLMLKNKNLPRPNYGLRTQTLESFEAKLQELDKYRRVRKDSILKIIDDFNQTQVGKLRICYEQIDRWEVPDFESTLFKSNSTLNFSFENYRISKRDVADILYLVYQELGIKGFVNVILKQNIPNRYFILLKNISEENFAKHENKWRNNSEINDSNIPYLKTSIYSLIANSSLLDELKRVLKEHVANERLFLEFNINSKETSQHLDILYKEVSVLSLGQKVVAMLDFLLAYSDYSKDFRPLIIDQPEDNLDNRYIYRHLVQQFRDVKAQRQIILATHNATIVTNSMTDQVVIMESDGAHAWIESQGYVSEKFIKNHIINQLEGGRDSFKHKMSIYETALSE</sequence>
<dbReference type="GO" id="GO:0005694">
    <property type="term" value="C:chromosome"/>
    <property type="evidence" value="ECO:0007669"/>
    <property type="project" value="InterPro"/>
</dbReference>
<dbReference type="GO" id="GO:0003916">
    <property type="term" value="F:DNA topoisomerase activity"/>
    <property type="evidence" value="ECO:0007669"/>
    <property type="project" value="InterPro"/>
</dbReference>
<dbReference type="InterPro" id="IPR027417">
    <property type="entry name" value="P-loop_NTPase"/>
</dbReference>
<evidence type="ECO:0000259" key="1">
    <source>
        <dbReference type="Pfam" id="PF01396"/>
    </source>
</evidence>
<dbReference type="SUPFAM" id="SSF56712">
    <property type="entry name" value="Prokaryotic type I DNA topoisomerase"/>
    <property type="match status" value="1"/>
</dbReference>
<dbReference type="Gene3D" id="3.40.50.300">
    <property type="entry name" value="P-loop containing nucleotide triphosphate hydrolases"/>
    <property type="match status" value="2"/>
</dbReference>
<dbReference type="SUPFAM" id="SSF89550">
    <property type="entry name" value="PHP domain-like"/>
    <property type="match status" value="1"/>
</dbReference>
<dbReference type="GO" id="GO:0006265">
    <property type="term" value="P:DNA topological change"/>
    <property type="evidence" value="ECO:0007669"/>
    <property type="project" value="InterPro"/>
</dbReference>
<protein>
    <submittedName>
        <fullName evidence="3">Uncharacterized protein</fullName>
    </submittedName>
</protein>
<dbReference type="Gene3D" id="3.20.20.140">
    <property type="entry name" value="Metal-dependent hydrolases"/>
    <property type="match status" value="1"/>
</dbReference>
<dbReference type="AlphaFoldDB" id="A0A6G6AVD2"/>
<dbReference type="InterPro" id="IPR013498">
    <property type="entry name" value="Topo_IA_Znf"/>
</dbReference>
<gene>
    <name evidence="3" type="ORF">YS34-rplL_0018</name>
</gene>
<dbReference type="Pfam" id="PF13476">
    <property type="entry name" value="AAA_23"/>
    <property type="match status" value="1"/>
</dbReference>
<dbReference type="NCBIfam" id="NF045781">
    <property type="entry name" value="Spaf1101_AAA_ATP"/>
    <property type="match status" value="1"/>
</dbReference>
<accession>A0A6G6AVD2</accession>
<feature type="domain" description="Rad50/SbcC-type AAA" evidence="2">
    <location>
        <begin position="437"/>
        <end position="629"/>
    </location>
</feature>
<dbReference type="PANTHER" id="PTHR32182">
    <property type="entry name" value="DNA REPLICATION AND REPAIR PROTEIN RECF"/>
    <property type="match status" value="1"/>
</dbReference>
<feature type="domain" description="DNA topoisomerase type IA zn finger" evidence="1">
    <location>
        <begin position="113"/>
        <end position="142"/>
    </location>
</feature>
<dbReference type="InterPro" id="IPR038729">
    <property type="entry name" value="Rad50/SbcC_AAA"/>
</dbReference>
<dbReference type="GO" id="GO:0000731">
    <property type="term" value="P:DNA synthesis involved in DNA repair"/>
    <property type="evidence" value="ECO:0007669"/>
    <property type="project" value="TreeGrafter"/>
</dbReference>
<dbReference type="EMBL" id="MK211813">
    <property type="protein sequence ID" value="QID25961.1"/>
    <property type="molecule type" value="Genomic_DNA"/>
</dbReference>
<dbReference type="GO" id="GO:0006302">
    <property type="term" value="P:double-strand break repair"/>
    <property type="evidence" value="ECO:0007669"/>
    <property type="project" value="InterPro"/>
</dbReference>
<dbReference type="InterPro" id="IPR023405">
    <property type="entry name" value="Topo_IA_core_domain"/>
</dbReference>